<dbReference type="AlphaFoldDB" id="A0A0N7LR55"/>
<gene>
    <name evidence="1" type="ORF">RUA4292_04077</name>
</gene>
<dbReference type="STRING" id="81569.RUM4293_04094"/>
<proteinExistence type="predicted"/>
<accession>A0A0N7LR55</accession>
<dbReference type="PROSITE" id="PS51257">
    <property type="entry name" value="PROKAR_LIPOPROTEIN"/>
    <property type="match status" value="1"/>
</dbReference>
<dbReference type="Proteomes" id="UP000050783">
    <property type="component" value="Unassembled WGS sequence"/>
</dbReference>
<evidence type="ECO:0008006" key="3">
    <source>
        <dbReference type="Google" id="ProtNLM"/>
    </source>
</evidence>
<evidence type="ECO:0000313" key="2">
    <source>
        <dbReference type="Proteomes" id="UP000050783"/>
    </source>
</evidence>
<protein>
    <recommendedName>
        <fullName evidence="3">Translocase</fullName>
    </recommendedName>
</protein>
<dbReference type="EMBL" id="CYPU01000071">
    <property type="protein sequence ID" value="CUH49876.1"/>
    <property type="molecule type" value="Genomic_DNA"/>
</dbReference>
<sequence length="308" mass="32308">MFVIKNYVTTGGTVACALAIGYLMQNGSPAQSDGAQAPVTVAAANQSSVIAGLEGIVLTSSLPAADATTDIKASRRALQPARSTPSDQKSCTLSARAKSVPGAAARLTVKAPCHGNERIEIHHSGLTVTQRTDKNGALDLTIPALSEYAIFLISVDDQTGTVATTHIPDLANYNRIALQWQGETDLQIHALEFGASYGTAGHVSSNPVAKGAGKVVHLGQQAFGDAQNIEIYSFPAGETSQTGSIELTVEAEVTEANCGRDLAVQSLELRGDRRLRSRDLTLPMPDCTRAGDFLVLNNLLQDLTIAAN</sequence>
<organism evidence="1 2">
    <name type="scientific">Ruegeria atlantica</name>
    <dbReference type="NCBI Taxonomy" id="81569"/>
    <lineage>
        <taxon>Bacteria</taxon>
        <taxon>Pseudomonadati</taxon>
        <taxon>Pseudomonadota</taxon>
        <taxon>Alphaproteobacteria</taxon>
        <taxon>Rhodobacterales</taxon>
        <taxon>Roseobacteraceae</taxon>
        <taxon>Ruegeria</taxon>
    </lineage>
</organism>
<dbReference type="OrthoDB" id="7956241at2"/>
<reference evidence="1 2" key="1">
    <citation type="submission" date="2015-09" db="EMBL/GenBank/DDBJ databases">
        <authorList>
            <consortium name="Swine Surveillance"/>
        </authorList>
    </citation>
    <scope>NUCLEOTIDE SEQUENCE [LARGE SCALE GENOMIC DNA]</scope>
    <source>
        <strain evidence="1 2">CECT 4292</strain>
    </source>
</reference>
<name>A0A0N7LR55_9RHOB</name>
<dbReference type="GeneID" id="55495207"/>
<evidence type="ECO:0000313" key="1">
    <source>
        <dbReference type="EMBL" id="CUH49876.1"/>
    </source>
</evidence>
<dbReference type="RefSeq" id="WP_058279365.1">
    <property type="nucleotide sequence ID" value="NZ_CYPU01000071.1"/>
</dbReference>